<dbReference type="InterPro" id="IPR011993">
    <property type="entry name" value="PH-like_dom_sf"/>
</dbReference>
<dbReference type="Pfam" id="PF15404">
    <property type="entry name" value="PH_4"/>
    <property type="match status" value="1"/>
</dbReference>
<accession>A0ABQ0M662</accession>
<feature type="region of interest" description="Disordered" evidence="1">
    <location>
        <begin position="682"/>
        <end position="717"/>
    </location>
</feature>
<dbReference type="Pfam" id="PF23207">
    <property type="entry name" value="PH_SPO71"/>
    <property type="match status" value="1"/>
</dbReference>
<feature type="compositionally biased region" description="Low complexity" evidence="1">
    <location>
        <begin position="14"/>
        <end position="26"/>
    </location>
</feature>
<dbReference type="SMART" id="SM00233">
    <property type="entry name" value="PH"/>
    <property type="match status" value="2"/>
</dbReference>
<dbReference type="EMBL" id="DF849766">
    <property type="protein sequence ID" value="GAT58780.1"/>
    <property type="molecule type" value="Genomic_DNA"/>
</dbReference>
<dbReference type="PANTHER" id="PTHR28076">
    <property type="entry name" value="SPORULATION-SPECIFIC PROTEIN 71"/>
    <property type="match status" value="1"/>
</dbReference>
<dbReference type="PANTHER" id="PTHR28076:SF1">
    <property type="entry name" value="PROSPORE MEMBRANE ADAPTER PROTEIN SPO71"/>
    <property type="match status" value="1"/>
</dbReference>
<reference evidence="3" key="1">
    <citation type="submission" date="2014-09" db="EMBL/GenBank/DDBJ databases">
        <title>Genome sequence of the luminous mushroom Mycena chlorophos for searching fungal bioluminescence genes.</title>
        <authorList>
            <person name="Tanaka Y."/>
            <person name="Kasuga D."/>
            <person name="Oba Y."/>
            <person name="Hase S."/>
            <person name="Sato K."/>
            <person name="Oba Y."/>
            <person name="Sakakibara Y."/>
        </authorList>
    </citation>
    <scope>NUCLEOTIDE SEQUENCE</scope>
</reference>
<feature type="compositionally biased region" description="Pro residues" evidence="1">
    <location>
        <begin position="1"/>
        <end position="12"/>
    </location>
</feature>
<protein>
    <recommendedName>
        <fullName evidence="2">PH domain-containing protein</fullName>
    </recommendedName>
</protein>
<feature type="domain" description="PH" evidence="2">
    <location>
        <begin position="592"/>
        <end position="768"/>
    </location>
</feature>
<dbReference type="InterPro" id="IPR001849">
    <property type="entry name" value="PH_domain"/>
</dbReference>
<feature type="domain" description="PH" evidence="2">
    <location>
        <begin position="833"/>
        <end position="980"/>
    </location>
</feature>
<evidence type="ECO:0000256" key="1">
    <source>
        <dbReference type="SAM" id="MobiDB-lite"/>
    </source>
</evidence>
<organism evidence="3 4">
    <name type="scientific">Mycena chlorophos</name>
    <name type="common">Agaric fungus</name>
    <name type="synonym">Agaricus chlorophos</name>
    <dbReference type="NCBI Taxonomy" id="658473"/>
    <lineage>
        <taxon>Eukaryota</taxon>
        <taxon>Fungi</taxon>
        <taxon>Dikarya</taxon>
        <taxon>Basidiomycota</taxon>
        <taxon>Agaricomycotina</taxon>
        <taxon>Agaricomycetes</taxon>
        <taxon>Agaricomycetidae</taxon>
        <taxon>Agaricales</taxon>
        <taxon>Marasmiineae</taxon>
        <taxon>Mycenaceae</taxon>
        <taxon>Mycena</taxon>
    </lineage>
</organism>
<evidence type="ECO:0000259" key="2">
    <source>
        <dbReference type="SMART" id="SM00233"/>
    </source>
</evidence>
<gene>
    <name evidence="3" type="ORF">MCHLO_15168</name>
</gene>
<proteinExistence type="predicted"/>
<feature type="compositionally biased region" description="Polar residues" evidence="1">
    <location>
        <begin position="219"/>
        <end position="230"/>
    </location>
</feature>
<dbReference type="InterPro" id="IPR039486">
    <property type="entry name" value="Mug56/Spo71_PH"/>
</dbReference>
<evidence type="ECO:0000313" key="3">
    <source>
        <dbReference type="EMBL" id="GAT58780.1"/>
    </source>
</evidence>
<keyword evidence="4" id="KW-1185">Reference proteome</keyword>
<feature type="region of interest" description="Disordered" evidence="1">
    <location>
        <begin position="1"/>
        <end position="30"/>
    </location>
</feature>
<name>A0ABQ0M662_MYCCL</name>
<sequence>MIPTIVEPPPLVQSPSSTSRRSSARSLNPEYAAGHPLHKRIFVGPLLEKELEAVANPKGKKRLLPRIGSADEGDANISQLIKDHALAFFIQQGGNEEDWEDANEESVREEMLRRWRESEWAGFRRRKDKNAKQQTKWVGGSFEVGNILGVNVLQDAESNRSTRMGASSSYLPLSTDGHASLTHAATSFLTAPNAAPSTIPAPPSLLGVDGPDGMRRTQSDYGASGDSSTRLAPETSLHPAKSDSHVPIVKAQRRVHYAAPPEMESRDSTPAPPSEVLEREPEEIPDTSAAATIPNTPPSPHHSSWEDFTMRDRMLVRVGYTRNESLGPVFDEEISRTARGVRYEQWEEFIVLWRKNAIHFYETHNVPGTRWISGTRYRLAYVVPLKTGKTKLSLYSFTDLTFCLTCEPTMIRSKVQNIRSKALFQRLKEGTNIFICKIKSRTRAADWMWAIWRRLGGTLPATIDVRNPTLDVHVKIETPELYLRSRDAPEIFTITNVMRLCMRELRRVADWEELIERNLALGKSLKLAWRSGTQLDWICEELDVCGDPRSCAVLCGLAMQQSFPSPTLELRLAQHVPQYSVLKHGEHFPEPPCIEGYLERIRPNTQSKVLVYLVSHEGCLFSLAAAHSNPPSPLGVDPNVQDAESLRVSEMHRGAKQIFEATGVVDLRSVLAVRRAFQPIVPATHDRQPTAEDASSIHPGTPVERTTSDDEDEGGEESLRVAQDKLHIKMKRSFELLLKNGHVIRFEAHSRKVALEWVERLRELLVYWKQRHRIDAAEEMDLAQAYRPRLTPRRHVMRNDSELPPEAPIDLTAALPTLSNMYPLCCLESCKPIIRSGRLFMRRGFYGQYKYIHLFLVPGHLVQFSISPQSSLHLAMHKQVSLADAYVCSGFVAASSLPIGQYSANQAPLPRRYQDGLETDDSDEDTMFIVWYHPHRNTEDEAGPPVPALDAKTKRVVFRCRNRLERDTWCWALNSEIERLGRSRKEREDKIRNMGAGRLT</sequence>
<dbReference type="InterPro" id="IPR057379">
    <property type="entry name" value="PH_SPO71"/>
</dbReference>
<dbReference type="Proteomes" id="UP000815677">
    <property type="component" value="Unassembled WGS sequence"/>
</dbReference>
<dbReference type="Gene3D" id="2.30.29.30">
    <property type="entry name" value="Pleckstrin-homology domain (PH domain)/Phosphotyrosine-binding domain (PTB)"/>
    <property type="match status" value="1"/>
</dbReference>
<evidence type="ECO:0000313" key="4">
    <source>
        <dbReference type="Proteomes" id="UP000815677"/>
    </source>
</evidence>
<dbReference type="InterPro" id="IPR040345">
    <property type="entry name" value="Mug56/Spo71"/>
</dbReference>
<feature type="region of interest" description="Disordered" evidence="1">
    <location>
        <begin position="194"/>
        <end position="306"/>
    </location>
</feature>